<name>A0A6P2BP80_9ACTN</name>
<proteinExistence type="predicted"/>
<accession>A0A6P2BP80</accession>
<reference evidence="1 2" key="1">
    <citation type="submission" date="2018-11" db="EMBL/GenBank/DDBJ databases">
        <title>Trebonia kvetii gen.nov., sp.nov., a novel acidophilic actinobacterium, and proposal of the new actinobacterial family Treboniaceae fam. nov.</title>
        <authorList>
            <person name="Rapoport D."/>
            <person name="Sagova-Mareckova M."/>
            <person name="Sedlacek I."/>
            <person name="Provaznik J."/>
            <person name="Kralova S."/>
            <person name="Pavlinic D."/>
            <person name="Benes V."/>
            <person name="Kopecky J."/>
        </authorList>
    </citation>
    <scope>NUCLEOTIDE SEQUENCE [LARGE SCALE GENOMIC DNA]</scope>
    <source>
        <strain evidence="1 2">15Tr583</strain>
    </source>
</reference>
<organism evidence="1 2">
    <name type="scientific">Trebonia kvetii</name>
    <dbReference type="NCBI Taxonomy" id="2480626"/>
    <lineage>
        <taxon>Bacteria</taxon>
        <taxon>Bacillati</taxon>
        <taxon>Actinomycetota</taxon>
        <taxon>Actinomycetes</taxon>
        <taxon>Streptosporangiales</taxon>
        <taxon>Treboniaceae</taxon>
        <taxon>Trebonia</taxon>
    </lineage>
</organism>
<gene>
    <name evidence="1" type="ORF">EAS64_36005</name>
</gene>
<dbReference type="Proteomes" id="UP000460272">
    <property type="component" value="Unassembled WGS sequence"/>
</dbReference>
<sequence length="88" mass="9203">MDSSEETYNPWSIVNLVFHHLADEGLHPMLGEAGDPGAHAAGLLTALGIVPSARGTEKVAGRVSDELAALREAFEAAHPERASRGESG</sequence>
<dbReference type="OrthoDB" id="3828020at2"/>
<evidence type="ECO:0000313" key="2">
    <source>
        <dbReference type="Proteomes" id="UP000460272"/>
    </source>
</evidence>
<dbReference type="RefSeq" id="WP_145860479.1">
    <property type="nucleotide sequence ID" value="NZ_RPFW01000008.1"/>
</dbReference>
<evidence type="ECO:0000313" key="1">
    <source>
        <dbReference type="EMBL" id="TVZ00760.1"/>
    </source>
</evidence>
<comment type="caution">
    <text evidence="1">The sequence shown here is derived from an EMBL/GenBank/DDBJ whole genome shotgun (WGS) entry which is preliminary data.</text>
</comment>
<protein>
    <submittedName>
        <fullName evidence="1">Uncharacterized protein</fullName>
    </submittedName>
</protein>
<dbReference type="AlphaFoldDB" id="A0A6P2BP80"/>
<keyword evidence="2" id="KW-1185">Reference proteome</keyword>
<dbReference type="EMBL" id="RPFW01000008">
    <property type="protein sequence ID" value="TVZ00760.1"/>
    <property type="molecule type" value="Genomic_DNA"/>
</dbReference>